<proteinExistence type="predicted"/>
<reference evidence="1" key="1">
    <citation type="journal article" date="2015" name="Nature">
        <title>Complex archaea that bridge the gap between prokaryotes and eukaryotes.</title>
        <authorList>
            <person name="Spang A."/>
            <person name="Saw J.H."/>
            <person name="Jorgensen S.L."/>
            <person name="Zaremba-Niedzwiedzka K."/>
            <person name="Martijn J."/>
            <person name="Lind A.E."/>
            <person name="van Eijk R."/>
            <person name="Schleper C."/>
            <person name="Guy L."/>
            <person name="Ettema T.J."/>
        </authorList>
    </citation>
    <scope>NUCLEOTIDE SEQUENCE</scope>
</reference>
<comment type="caution">
    <text evidence="1">The sequence shown here is derived from an EMBL/GenBank/DDBJ whole genome shotgun (WGS) entry which is preliminary data.</text>
</comment>
<evidence type="ECO:0000313" key="1">
    <source>
        <dbReference type="EMBL" id="KKL22633.1"/>
    </source>
</evidence>
<feature type="non-terminal residue" evidence="1">
    <location>
        <position position="23"/>
    </location>
</feature>
<organism evidence="1">
    <name type="scientific">marine sediment metagenome</name>
    <dbReference type="NCBI Taxonomy" id="412755"/>
    <lineage>
        <taxon>unclassified sequences</taxon>
        <taxon>metagenomes</taxon>
        <taxon>ecological metagenomes</taxon>
    </lineage>
</organism>
<protein>
    <submittedName>
        <fullName evidence="1">Uncharacterized protein</fullName>
    </submittedName>
</protein>
<dbReference type="EMBL" id="LAZR01037278">
    <property type="protein sequence ID" value="KKL22633.1"/>
    <property type="molecule type" value="Genomic_DNA"/>
</dbReference>
<accession>A0A0F9EF57</accession>
<name>A0A0F9EF57_9ZZZZ</name>
<gene>
    <name evidence="1" type="ORF">LCGC14_2433460</name>
</gene>
<dbReference type="AlphaFoldDB" id="A0A0F9EF57"/>
<sequence length="23" mass="2626">MDKVLLDKYVSLYGCCCLDDEPC</sequence>